<evidence type="ECO:0000256" key="14">
    <source>
        <dbReference type="ARBA" id="ARBA00044106"/>
    </source>
</evidence>
<evidence type="ECO:0000256" key="12">
    <source>
        <dbReference type="ARBA" id="ARBA00043748"/>
    </source>
</evidence>
<proteinExistence type="predicted"/>
<evidence type="ECO:0000256" key="13">
    <source>
        <dbReference type="ARBA" id="ARBA00043788"/>
    </source>
</evidence>
<dbReference type="Pfam" id="PF00328">
    <property type="entry name" value="His_Phos_2"/>
    <property type="match status" value="1"/>
</dbReference>
<keyword evidence="6" id="KW-0325">Glycoprotein</keyword>
<comment type="subunit">
    <text evidence="2">Monomer.</text>
</comment>
<evidence type="ECO:0000256" key="8">
    <source>
        <dbReference type="ARBA" id="ARBA00042300"/>
    </source>
</evidence>
<evidence type="ECO:0000256" key="18">
    <source>
        <dbReference type="SAM" id="SignalP"/>
    </source>
</evidence>
<evidence type="ECO:0000256" key="15">
    <source>
        <dbReference type="ARBA" id="ARBA00044262"/>
    </source>
</evidence>
<dbReference type="GO" id="GO:0003993">
    <property type="term" value="F:acid phosphatase activity"/>
    <property type="evidence" value="ECO:0007669"/>
    <property type="project" value="TreeGrafter"/>
</dbReference>
<comment type="catalytic activity">
    <reaction evidence="9">
        <text>1D-myo-inositol 1,2,5,6-tetrakisphosphate + H2O = 1D-myo-inositol 1,2,6-trisphosphate + phosphate</text>
        <dbReference type="Rhea" id="RHEA:77119"/>
        <dbReference type="ChEBI" id="CHEBI:15377"/>
        <dbReference type="ChEBI" id="CHEBI:43474"/>
        <dbReference type="ChEBI" id="CHEBI:195535"/>
        <dbReference type="ChEBI" id="CHEBI:195537"/>
    </reaction>
    <physiologicalReaction direction="left-to-right" evidence="9">
        <dbReference type="Rhea" id="RHEA:77120"/>
    </physiologicalReaction>
</comment>
<reference evidence="19 20" key="1">
    <citation type="journal article" date="2012" name="Science">
        <title>The Paleozoic origin of enzymatic lignin decomposition reconstructed from 31 fungal genomes.</title>
        <authorList>
            <person name="Floudas D."/>
            <person name="Binder M."/>
            <person name="Riley R."/>
            <person name="Barry K."/>
            <person name="Blanchette R.A."/>
            <person name="Henrissat B."/>
            <person name="Martinez A.T."/>
            <person name="Otillar R."/>
            <person name="Spatafora J.W."/>
            <person name="Yadav J.S."/>
            <person name="Aerts A."/>
            <person name="Benoit I."/>
            <person name="Boyd A."/>
            <person name="Carlson A."/>
            <person name="Copeland A."/>
            <person name="Coutinho P.M."/>
            <person name="de Vries R.P."/>
            <person name="Ferreira P."/>
            <person name="Findley K."/>
            <person name="Foster B."/>
            <person name="Gaskell J."/>
            <person name="Glotzer D."/>
            <person name="Gorecki P."/>
            <person name="Heitman J."/>
            <person name="Hesse C."/>
            <person name="Hori C."/>
            <person name="Igarashi K."/>
            <person name="Jurgens J.A."/>
            <person name="Kallen N."/>
            <person name="Kersten P."/>
            <person name="Kohler A."/>
            <person name="Kuees U."/>
            <person name="Kumar T.K.A."/>
            <person name="Kuo A."/>
            <person name="LaButti K."/>
            <person name="Larrondo L.F."/>
            <person name="Lindquist E."/>
            <person name="Ling A."/>
            <person name="Lombard V."/>
            <person name="Lucas S."/>
            <person name="Lundell T."/>
            <person name="Martin R."/>
            <person name="McLaughlin D.J."/>
            <person name="Morgenstern I."/>
            <person name="Morin E."/>
            <person name="Murat C."/>
            <person name="Nagy L.G."/>
            <person name="Nolan M."/>
            <person name="Ohm R.A."/>
            <person name="Patyshakuliyeva A."/>
            <person name="Rokas A."/>
            <person name="Ruiz-Duenas F.J."/>
            <person name="Sabat G."/>
            <person name="Salamov A."/>
            <person name="Samejima M."/>
            <person name="Schmutz J."/>
            <person name="Slot J.C."/>
            <person name="St John F."/>
            <person name="Stenlid J."/>
            <person name="Sun H."/>
            <person name="Sun S."/>
            <person name="Syed K."/>
            <person name="Tsang A."/>
            <person name="Wiebenga A."/>
            <person name="Young D."/>
            <person name="Pisabarro A."/>
            <person name="Eastwood D.C."/>
            <person name="Martin F."/>
            <person name="Cullen D."/>
            <person name="Grigoriev I.V."/>
            <person name="Hibbett D.S."/>
        </authorList>
    </citation>
    <scope>NUCLEOTIDE SEQUENCE [LARGE SCALE GENOMIC DNA]</scope>
    <source>
        <strain evidence="19 20">MD-104</strain>
    </source>
</reference>
<dbReference type="InterPro" id="IPR033379">
    <property type="entry name" value="Acid_Pase_AS"/>
</dbReference>
<evidence type="ECO:0000256" key="10">
    <source>
        <dbReference type="ARBA" id="ARBA00043675"/>
    </source>
</evidence>
<comment type="catalytic activity">
    <reaction evidence="12">
        <text>1D-myo-inositol 1,2,4,5,6-pentakisphosphate + H2O = 1D-myo-inositol 1,2,5,6-tetrakisphosphate + phosphate</text>
        <dbReference type="Rhea" id="RHEA:77115"/>
        <dbReference type="ChEBI" id="CHEBI:15377"/>
        <dbReference type="ChEBI" id="CHEBI:43474"/>
        <dbReference type="ChEBI" id="CHEBI:57798"/>
        <dbReference type="ChEBI" id="CHEBI:195535"/>
    </reaction>
    <physiologicalReaction direction="left-to-right" evidence="12">
        <dbReference type="Rhea" id="RHEA:77116"/>
    </physiologicalReaction>
</comment>
<comment type="catalytic activity">
    <reaction evidence="10">
        <text>1D-myo-inositol 1,2-bisphosphate + H2O = 1D-myo-inositol 2-phosphate + phosphate</text>
        <dbReference type="Rhea" id="RHEA:77135"/>
        <dbReference type="ChEBI" id="CHEBI:15377"/>
        <dbReference type="ChEBI" id="CHEBI:43474"/>
        <dbReference type="ChEBI" id="CHEBI:84142"/>
        <dbReference type="ChEBI" id="CHEBI:195539"/>
    </reaction>
    <physiologicalReaction direction="left-to-right" evidence="10">
        <dbReference type="Rhea" id="RHEA:77136"/>
    </physiologicalReaction>
</comment>
<organism evidence="19 20">
    <name type="scientific">Wolfiporia cocos (strain MD-104)</name>
    <name type="common">Brown rot fungus</name>
    <dbReference type="NCBI Taxonomy" id="742152"/>
    <lineage>
        <taxon>Eukaryota</taxon>
        <taxon>Fungi</taxon>
        <taxon>Dikarya</taxon>
        <taxon>Basidiomycota</taxon>
        <taxon>Agaricomycotina</taxon>
        <taxon>Agaricomycetes</taxon>
        <taxon>Polyporales</taxon>
        <taxon>Phaeolaceae</taxon>
        <taxon>Wolfiporia</taxon>
    </lineage>
</organism>
<dbReference type="CDD" id="cd07061">
    <property type="entry name" value="HP_HAP_like"/>
    <property type="match status" value="1"/>
</dbReference>
<sequence length="454" mass="48586">MAALIVVALLFYVLCAYVTLGASRPAVPLDVGYLSGSSSAGIFENGSESWAQYTPYFAVEPYSAPPSGCQITQVNILQRHGARYPTKSSHKAIKAALKKLQGVSQITSPDLQFVTNFTFDLGEDDLVPFGAQESYDAGSQAYERYAFLVNSDELPFVRASSKARVVQSATNWTAGFAAESNGVYAPALSVIISESSNDTLDDASCPALSSSSSPDAETAAWIATYTPNITAALNAGAPGADLDADDTQALISLCPFESVANEERSEWCDLFSNLSAFAGYEYWGDVDKYYNTGYGQPLGPVNGVGYINELLARLTDTPVNDSTSTNSTLDAPGAATFPLGLTFYADFTHDNLMIAVYSAMGLFPQATPLNDTEANPDRTWLASELVPFAARMVVERMDCSGSDEPYVRLMVNQAVQPLAFCDADENGLCSLSAFVESQAYARNGGDGQWAECFE</sequence>
<keyword evidence="3" id="KW-0964">Secreted</keyword>
<evidence type="ECO:0000313" key="19">
    <source>
        <dbReference type="EMBL" id="PCH40718.1"/>
    </source>
</evidence>
<dbReference type="InterPro" id="IPR029033">
    <property type="entry name" value="His_PPase_superfam"/>
</dbReference>
<evidence type="ECO:0000256" key="7">
    <source>
        <dbReference type="ARBA" id="ARBA00041857"/>
    </source>
</evidence>
<dbReference type="PROSITE" id="PS00778">
    <property type="entry name" value="HIS_ACID_PHOSPHAT_2"/>
    <property type="match status" value="1"/>
</dbReference>
<dbReference type="PANTHER" id="PTHR20963:SF24">
    <property type="entry name" value="3-PHYTASE B"/>
    <property type="match status" value="1"/>
</dbReference>
<dbReference type="PROSITE" id="PS00616">
    <property type="entry name" value="HIS_ACID_PHOSPHAT_1"/>
    <property type="match status" value="1"/>
</dbReference>
<evidence type="ECO:0000256" key="1">
    <source>
        <dbReference type="ARBA" id="ARBA00004613"/>
    </source>
</evidence>
<keyword evidence="4" id="KW-0378">Hydrolase</keyword>
<dbReference type="STRING" id="742152.A0A2H3JSG3"/>
<protein>
    <recommendedName>
        <fullName evidence="14">Phytase A</fullName>
    </recommendedName>
    <alternativeName>
        <fullName evidence="15">Histidine acid phosphatase phyA</fullName>
    </alternativeName>
    <alternativeName>
        <fullName evidence="8">Myo-inositol hexakisphosphate phosphohydrolase A</fullName>
    </alternativeName>
    <alternativeName>
        <fullName evidence="7">Myo-inositol-hexaphosphate 3-phosphohydrolase A</fullName>
    </alternativeName>
</protein>
<feature type="active site" description="Nucleophile" evidence="16">
    <location>
        <position position="80"/>
    </location>
</feature>
<name>A0A2H3JSG3_WOLCO</name>
<gene>
    <name evidence="19" type="ORF">WOLCODRAFT_69091</name>
</gene>
<evidence type="ECO:0000256" key="16">
    <source>
        <dbReference type="PIRSR" id="PIRSR000894-1"/>
    </source>
</evidence>
<evidence type="ECO:0000256" key="5">
    <source>
        <dbReference type="ARBA" id="ARBA00023157"/>
    </source>
</evidence>
<comment type="catalytic activity">
    <reaction evidence="13">
        <text>1D-myo-inositol hexakisphosphate + H2O = 1D-myo-inositol 1,2,4,5,6-pentakisphosphate + phosphate</text>
        <dbReference type="Rhea" id="RHEA:16989"/>
        <dbReference type="ChEBI" id="CHEBI:15377"/>
        <dbReference type="ChEBI" id="CHEBI:43474"/>
        <dbReference type="ChEBI" id="CHEBI:57798"/>
        <dbReference type="ChEBI" id="CHEBI:58130"/>
        <dbReference type="EC" id="3.1.3.8"/>
    </reaction>
    <physiologicalReaction direction="left-to-right" evidence="13">
        <dbReference type="Rhea" id="RHEA:16990"/>
    </physiologicalReaction>
</comment>
<comment type="catalytic activity">
    <reaction evidence="11">
        <text>1D-myo-inositol 1,2,6-trisphosphate + H2O = 1D-myo-inositol 1,2-bisphosphate + phosphate</text>
        <dbReference type="Rhea" id="RHEA:77131"/>
        <dbReference type="ChEBI" id="CHEBI:15377"/>
        <dbReference type="ChEBI" id="CHEBI:43474"/>
        <dbReference type="ChEBI" id="CHEBI:195537"/>
        <dbReference type="ChEBI" id="CHEBI:195539"/>
    </reaction>
    <physiologicalReaction direction="left-to-right" evidence="11">
        <dbReference type="Rhea" id="RHEA:77132"/>
    </physiologicalReaction>
</comment>
<dbReference type="Proteomes" id="UP000218811">
    <property type="component" value="Unassembled WGS sequence"/>
</dbReference>
<feature type="disulfide bond" evidence="17">
    <location>
        <begin position="421"/>
        <end position="429"/>
    </location>
</feature>
<evidence type="ECO:0000256" key="2">
    <source>
        <dbReference type="ARBA" id="ARBA00011245"/>
    </source>
</evidence>
<accession>A0A2H3JSG3</accession>
<keyword evidence="5 17" id="KW-1015">Disulfide bond</keyword>
<evidence type="ECO:0000256" key="9">
    <source>
        <dbReference type="ARBA" id="ARBA00043670"/>
    </source>
</evidence>
<dbReference type="AlphaFoldDB" id="A0A2H3JSG3"/>
<dbReference type="GO" id="GO:0005576">
    <property type="term" value="C:extracellular region"/>
    <property type="evidence" value="ECO:0007669"/>
    <property type="project" value="UniProtKB-SubCell"/>
</dbReference>
<feature type="chain" id="PRO_5013917651" description="Phytase A" evidence="18">
    <location>
        <begin position="17"/>
        <end position="454"/>
    </location>
</feature>
<feature type="active site" description="Proton donor" evidence="16">
    <location>
        <position position="350"/>
    </location>
</feature>
<evidence type="ECO:0000256" key="17">
    <source>
        <dbReference type="PIRSR" id="PIRSR000894-2"/>
    </source>
</evidence>
<evidence type="ECO:0000256" key="11">
    <source>
        <dbReference type="ARBA" id="ARBA00043721"/>
    </source>
</evidence>
<dbReference type="EMBL" id="KB468113">
    <property type="protein sequence ID" value="PCH40718.1"/>
    <property type="molecule type" value="Genomic_DNA"/>
</dbReference>
<dbReference type="GO" id="GO:0016158">
    <property type="term" value="F:inositol hexakisphosphate 3-phosphatase activity"/>
    <property type="evidence" value="ECO:0007669"/>
    <property type="project" value="UniProtKB-EC"/>
</dbReference>
<feature type="disulfide bond" evidence="17">
    <location>
        <begin position="254"/>
        <end position="268"/>
    </location>
</feature>
<keyword evidence="20" id="KW-1185">Reference proteome</keyword>
<dbReference type="PANTHER" id="PTHR20963">
    <property type="entry name" value="MULTIPLE INOSITOL POLYPHOSPHATE PHOSPHATASE-RELATED"/>
    <property type="match status" value="1"/>
</dbReference>
<dbReference type="OrthoDB" id="6509975at2759"/>
<evidence type="ECO:0000256" key="6">
    <source>
        <dbReference type="ARBA" id="ARBA00023180"/>
    </source>
</evidence>
<evidence type="ECO:0000313" key="20">
    <source>
        <dbReference type="Proteomes" id="UP000218811"/>
    </source>
</evidence>
<evidence type="ECO:0000256" key="4">
    <source>
        <dbReference type="ARBA" id="ARBA00022801"/>
    </source>
</evidence>
<dbReference type="InterPro" id="IPR016274">
    <property type="entry name" value="Histidine_acid_Pase_euk"/>
</dbReference>
<evidence type="ECO:0000256" key="3">
    <source>
        <dbReference type="ARBA" id="ARBA00022525"/>
    </source>
</evidence>
<feature type="disulfide bond" evidence="17">
    <location>
        <begin position="69"/>
        <end position="399"/>
    </location>
</feature>
<dbReference type="SUPFAM" id="SSF53254">
    <property type="entry name" value="Phosphoglycerate mutase-like"/>
    <property type="match status" value="1"/>
</dbReference>
<keyword evidence="18" id="KW-0732">Signal</keyword>
<dbReference type="Gene3D" id="3.40.50.1240">
    <property type="entry name" value="Phosphoglycerate mutase-like"/>
    <property type="match status" value="1"/>
</dbReference>
<dbReference type="InterPro" id="IPR000560">
    <property type="entry name" value="His_Pase_clade-2"/>
</dbReference>
<dbReference type="PIRSF" id="PIRSF000894">
    <property type="entry name" value="Acid_phosphatase"/>
    <property type="match status" value="1"/>
</dbReference>
<dbReference type="OMA" id="CRVTFAQ"/>
<feature type="signal peptide" evidence="18">
    <location>
        <begin position="1"/>
        <end position="16"/>
    </location>
</feature>
<comment type="subcellular location">
    <subcellularLocation>
        <location evidence="1">Secreted</location>
    </subcellularLocation>
</comment>